<sequence>MGKTKEKLQKSMDSYGKISATEQYLVLLNIVDQAKRQTDFSKETAAKLNNFSAEIRSIETQNQEEKLKRAMIAFNRLIAEIENNDKHQKLLQFLKDKGLYRILYHNAKMKGIEDDSGLKTVMKAGFIGIGLSALAVIFFALVTMLAAPFWLVVIASGLFAAAATFVAAILYGVVNDLFATHSNLAYFLLGHQPQQNSLLQTNDPVAQGVAWGVAATFGPALIAAIVFGIAATITAGFVPLATFVFPVMLIAMPLIAVGAEIYARKKAREYADSERGLWVGSNFYQQQGLEVMSPTREERAAWYANSDRNLFGFTKVPLIGVAALATVCTLSGVSMFLPAVLFSTVVMSVVPVAAVGVAIVALLALGIYTYVNRNKQIDNRSKLDFSSDNVSEHAWELYLEEDMHLVQELQATTESSLVSEKEDDSHFDFGLLSRRTSDVELSDSDSDYDPDMQENFEREKVKEEGCVF</sequence>
<dbReference type="AlphaFoldDB" id="A0A078L1C9"/>
<accession>A0A078L1C9</accession>
<feature type="transmembrane region" description="Helical" evidence="2">
    <location>
        <begin position="318"/>
        <end position="342"/>
    </location>
</feature>
<evidence type="ECO:0000313" key="3">
    <source>
        <dbReference type="EMBL" id="CDZ78991.1"/>
    </source>
</evidence>
<reference evidence="3 4" key="1">
    <citation type="submission" date="2014-06" db="EMBL/GenBank/DDBJ databases">
        <authorList>
            <person name="Urmite Genomes Urmite Genomes"/>
        </authorList>
    </citation>
    <scope>NUCLEOTIDE SEQUENCE [LARGE SCALE GENOMIC DNA]</scope>
</reference>
<organism evidence="3 4">
    <name type="scientific">Legionella massiliensis</name>
    <dbReference type="NCBI Taxonomy" id="1034943"/>
    <lineage>
        <taxon>Bacteria</taxon>
        <taxon>Pseudomonadati</taxon>
        <taxon>Pseudomonadota</taxon>
        <taxon>Gammaproteobacteria</taxon>
        <taxon>Legionellales</taxon>
        <taxon>Legionellaceae</taxon>
        <taxon>Legionella</taxon>
    </lineage>
</organism>
<dbReference type="Proteomes" id="UP000044071">
    <property type="component" value="Unassembled WGS sequence"/>
</dbReference>
<dbReference type="OrthoDB" id="5638125at2"/>
<evidence type="ECO:0000256" key="2">
    <source>
        <dbReference type="SAM" id="Phobius"/>
    </source>
</evidence>
<keyword evidence="2" id="KW-1133">Transmembrane helix</keyword>
<feature type="transmembrane region" description="Helical" evidence="2">
    <location>
        <begin position="149"/>
        <end position="174"/>
    </location>
</feature>
<feature type="transmembrane region" description="Helical" evidence="2">
    <location>
        <begin position="124"/>
        <end position="143"/>
    </location>
</feature>
<feature type="transmembrane region" description="Helical" evidence="2">
    <location>
        <begin position="348"/>
        <end position="371"/>
    </location>
</feature>
<gene>
    <name evidence="3" type="ORF">BN59_03306</name>
</gene>
<dbReference type="RefSeq" id="WP_052403343.1">
    <property type="nucleotide sequence ID" value="NZ_CCVW01000004.1"/>
</dbReference>
<proteinExistence type="predicted"/>
<evidence type="ECO:0000313" key="4">
    <source>
        <dbReference type="Proteomes" id="UP000044071"/>
    </source>
</evidence>
<keyword evidence="2" id="KW-0472">Membrane</keyword>
<dbReference type="EMBL" id="CCSB01000004">
    <property type="protein sequence ID" value="CDZ78991.1"/>
    <property type="molecule type" value="Genomic_DNA"/>
</dbReference>
<name>A0A078L1C9_9GAMM</name>
<feature type="coiled-coil region" evidence="1">
    <location>
        <begin position="48"/>
        <end position="84"/>
    </location>
</feature>
<dbReference type="STRING" id="1034943.BN59_03306"/>
<keyword evidence="1" id="KW-0175">Coiled coil</keyword>
<protein>
    <submittedName>
        <fullName evidence="3">Uncharacterized protein</fullName>
    </submittedName>
</protein>
<feature type="transmembrane region" description="Helical" evidence="2">
    <location>
        <begin position="209"/>
        <end position="237"/>
    </location>
</feature>
<keyword evidence="4" id="KW-1185">Reference proteome</keyword>
<evidence type="ECO:0000256" key="1">
    <source>
        <dbReference type="SAM" id="Coils"/>
    </source>
</evidence>
<keyword evidence="2" id="KW-0812">Transmembrane</keyword>
<feature type="transmembrane region" description="Helical" evidence="2">
    <location>
        <begin position="243"/>
        <end position="263"/>
    </location>
</feature>